<dbReference type="InterPro" id="IPR048389">
    <property type="entry name" value="YciQ-like_C"/>
</dbReference>
<dbReference type="InterPro" id="IPR018702">
    <property type="entry name" value="DUF2207"/>
</dbReference>
<name>A0A2X3Y4C7_STRSA</name>
<feature type="transmembrane region" description="Helical" evidence="1">
    <location>
        <begin position="476"/>
        <end position="494"/>
    </location>
</feature>
<feature type="transmembrane region" description="Helical" evidence="1">
    <location>
        <begin position="257"/>
        <end position="283"/>
    </location>
</feature>
<reference evidence="4 5" key="1">
    <citation type="submission" date="2018-06" db="EMBL/GenBank/DDBJ databases">
        <authorList>
            <consortium name="Pathogen Informatics"/>
            <person name="Doyle S."/>
        </authorList>
    </citation>
    <scope>NUCLEOTIDE SEQUENCE [LARGE SCALE GENOMIC DNA]</scope>
    <source>
        <strain evidence="4 5">NCTC11086</strain>
    </source>
</reference>
<evidence type="ECO:0000256" key="1">
    <source>
        <dbReference type="SAM" id="Phobius"/>
    </source>
</evidence>
<dbReference type="RefSeq" id="WP_111675646.1">
    <property type="nucleotide sequence ID" value="NZ_LS483364.1"/>
</dbReference>
<accession>A0A2X3Y4C7</accession>
<keyword evidence="1" id="KW-0812">Transmembrane</keyword>
<feature type="domain" description="Predicted membrane protein YciQ-like C-terminal" evidence="3">
    <location>
        <begin position="298"/>
        <end position="561"/>
    </location>
</feature>
<gene>
    <name evidence="4" type="ORF">NCTC11086_00947</name>
</gene>
<feature type="transmembrane region" description="Helical" evidence="1">
    <location>
        <begin position="443"/>
        <end position="464"/>
    </location>
</feature>
<dbReference type="Pfam" id="PF09972">
    <property type="entry name" value="DUF2207"/>
    <property type="match status" value="1"/>
</dbReference>
<dbReference type="AlphaFoldDB" id="A0A2X3Y4C7"/>
<keyword evidence="1" id="KW-0472">Membrane</keyword>
<evidence type="ECO:0000259" key="2">
    <source>
        <dbReference type="Pfam" id="PF09972"/>
    </source>
</evidence>
<evidence type="ECO:0000313" key="5">
    <source>
        <dbReference type="Proteomes" id="UP000248534"/>
    </source>
</evidence>
<proteinExistence type="predicted"/>
<protein>
    <submittedName>
        <fullName evidence="4">Predicted membrane protein (DUF2207)</fullName>
    </submittedName>
</protein>
<organism evidence="4 5">
    <name type="scientific">Streptococcus sanguinis</name>
    <dbReference type="NCBI Taxonomy" id="1305"/>
    <lineage>
        <taxon>Bacteria</taxon>
        <taxon>Bacillati</taxon>
        <taxon>Bacillota</taxon>
        <taxon>Bacilli</taxon>
        <taxon>Lactobacillales</taxon>
        <taxon>Streptococcaceae</taxon>
        <taxon>Streptococcus</taxon>
    </lineage>
</organism>
<evidence type="ECO:0000313" key="4">
    <source>
        <dbReference type="EMBL" id="SQF71075.1"/>
    </source>
</evidence>
<dbReference type="Pfam" id="PF20990">
    <property type="entry name" value="DUF2207_C"/>
    <property type="match status" value="1"/>
</dbReference>
<dbReference type="Proteomes" id="UP000248534">
    <property type="component" value="Chromosome 1"/>
</dbReference>
<sequence>MKNTYSFNRLLLSLALLTSLFCIFVPRHILADDVESRITSYVGQLELHSDNTATFTEEVTFEYDSSYNGQYITLGQAGKMPKGFQIEDNPKIDIITNGQEKSPQKIKEEAVKDGKKITIYNSGKSGDQVIITITWKLQNMLWVYQDIAELNWIPISDWDADIRRLYFSVSTDRFDTSAQLFAHTGFNKNQPKVEKLNQILAVRSNNLTKGTKLELHGAWDKSIFTDIDTASIIPSTHRKQFEEKEKEIEQKQKQHSFIIYVLGPVIALSFLIISLACFLYYLLRFYYLNKLPKNTRLYEPPQNLTPLQLAYNIYNISIEKSLAHTRKTGTPSFSSLVQATLMDLIDRGNIKFRIGRSGEKLEIVHLDNLSRYEIKLLEMVFGDKDKVTPDTMFPDYQQSSKSSTRQKFQEALRTVANYVRQERVDLNLPIRYRKISKKEERPVSLAYISYYIGIIILSLGSLFYNPFTTGQFDYSYSYIYPLLLFVAWFLGKAAQIKLNRMADRYLKKEFREEVIEWQSFSNMLRDISHLSQTEVEGIILWNRILVYATLFGYAEKVSQTLKGRDIQLKETNLESFFFSNISTGFATGFSNVDISLNPPSSSSYFSLSSGISGGFSGGGGGGGGGSF</sequence>
<dbReference type="EMBL" id="LS483364">
    <property type="protein sequence ID" value="SQF71075.1"/>
    <property type="molecule type" value="Genomic_DNA"/>
</dbReference>
<feature type="domain" description="DUF2207" evidence="2">
    <location>
        <begin position="37"/>
        <end position="219"/>
    </location>
</feature>
<keyword evidence="1" id="KW-1133">Transmembrane helix</keyword>
<evidence type="ECO:0000259" key="3">
    <source>
        <dbReference type="Pfam" id="PF20990"/>
    </source>
</evidence>